<dbReference type="Pfam" id="PF00940">
    <property type="entry name" value="RNA_pol"/>
    <property type="match status" value="1"/>
</dbReference>
<dbReference type="InterPro" id="IPR029262">
    <property type="entry name" value="RPOL_N"/>
</dbReference>
<dbReference type="GO" id="GO:0000428">
    <property type="term" value="C:DNA-directed RNA polymerase complex"/>
    <property type="evidence" value="ECO:0007669"/>
    <property type="project" value="UniProtKB-KW"/>
</dbReference>
<accession>A0ABV4P1H0</accession>
<keyword evidence="6" id="KW-0804">Transcription</keyword>
<dbReference type="InterPro" id="IPR024075">
    <property type="entry name" value="DNA-dir_RNA_pol_helix_hairp_sf"/>
</dbReference>
<keyword evidence="4 10" id="KW-0808">Transferase</keyword>
<dbReference type="SUPFAM" id="SSF56672">
    <property type="entry name" value="DNA/RNA polymerases"/>
    <property type="match status" value="2"/>
</dbReference>
<dbReference type="Gene3D" id="1.10.150.20">
    <property type="entry name" value="5' to 3' exonuclease, C-terminal subdomain"/>
    <property type="match status" value="1"/>
</dbReference>
<protein>
    <recommendedName>
        <fullName evidence="2">DNA-directed RNA polymerase</fullName>
        <ecNumber evidence="2">2.7.7.6</ecNumber>
    </recommendedName>
</protein>
<keyword evidence="3 10" id="KW-0240">DNA-directed RNA polymerase</keyword>
<keyword evidence="11" id="KW-1185">Reference proteome</keyword>
<dbReference type="EMBL" id="JBGMEK010000035">
    <property type="protein sequence ID" value="MFA0812213.1"/>
    <property type="molecule type" value="Genomic_DNA"/>
</dbReference>
<dbReference type="InterPro" id="IPR002092">
    <property type="entry name" value="DNA-dir_Rpol_phage-type"/>
</dbReference>
<proteinExistence type="inferred from homology"/>
<dbReference type="Gene3D" id="1.10.1320.10">
    <property type="entry name" value="DNA-directed RNA polymerase, N-terminal domain"/>
    <property type="match status" value="1"/>
</dbReference>
<dbReference type="EC" id="2.7.7.6" evidence="2"/>
<dbReference type="Gene3D" id="1.10.287.260">
    <property type="match status" value="1"/>
</dbReference>
<evidence type="ECO:0000259" key="9">
    <source>
        <dbReference type="SMART" id="SM01311"/>
    </source>
</evidence>
<sequence>MEDLVLVQEQLEKGMREYGVHRYLKAIERRKQHGEEADTSYGKTLIKRSLLICEEALKEEMERDSSAVGRHNKALKYLRQGELRPLIFIAMRFLFNGISAGRQLQTLCRQIGQAIMDEVNGQAYREQFKETGKKLQAQAAKRVGYTYRRELFRTFQNNTEDFKTDRWDTDSQVVVGAKMISIIIEKTGLFYIQNTRERHKSCKYLLPTKSCLDAIENHVEMMSEICVSYQPMVVPPNKWEEGSAKGGGYISPWIKPLHMVKTRNEAYLSDLAHMELKEIRAALNAAQETPWKINLGVLEIMEKAYELNNGMAELPLRIDEDPIPRPSETATEEEVDEYRQDRRNQFQRIRANKGRRIQFVGTLTCAQRYREFENIYFPYQLDFRGRLYSVTNGSLSPQGADFSKGLLHFAEAKPLGERGLYWLKVHMANLMGVDKVSFDERVAYVDENWGEFIRCGQDPLANLLWTEADKPWQALAVCFELVGVDREGVNFASRIPVALDGSCSGLQNLGACLRCEDTGREVNLLPADKPADIYQKVADRVIASIASVSPTKCDKKAAIEAAKELMKLIGADHGITTPKRMTNAIERAISDCPRDKLSEASKEMRSIYHRVVEGWAWLKFGITRKTTKRAVMTFPYGSKKFGFKEQLMEDILIPTYRELSTKLQQGEITQQEYEEQWPFTGRGHLAANVLADEIYSAVTATVVKAAEAMDWMQQTARLVTKSGRTISWTTPLGFPVQQRYFEMKERRIRTTLCGETYWPRLAEATDKPDTRASANAISPNVVHSLDASHLMMVVGLSAQEGINSFALIHDSFGTHAADTDKLFGVIRRAFVELYRENYLVRLKEQLTAQVAPKYREDVPELPEEGCLDLEAIHKSAYAFA</sequence>
<reference evidence="10 11" key="1">
    <citation type="submission" date="2024-08" db="EMBL/GenBank/DDBJ databases">
        <authorList>
            <person name="Ishaq N."/>
        </authorList>
    </citation>
    <scope>NUCLEOTIDE SEQUENCE [LARGE SCALE GENOMIC DNA]</scope>
    <source>
        <strain evidence="10 11">DSM 18651</strain>
    </source>
</reference>
<dbReference type="GO" id="GO:0003899">
    <property type="term" value="F:DNA-directed RNA polymerase activity"/>
    <property type="evidence" value="ECO:0007669"/>
    <property type="project" value="UniProtKB-EC"/>
</dbReference>
<evidence type="ECO:0000256" key="3">
    <source>
        <dbReference type="ARBA" id="ARBA00022478"/>
    </source>
</evidence>
<dbReference type="PROSITE" id="PS00489">
    <property type="entry name" value="RNA_POL_PHAGE_2"/>
    <property type="match status" value="1"/>
</dbReference>
<name>A0ABV4P1H0_9GAMM</name>
<dbReference type="InterPro" id="IPR046950">
    <property type="entry name" value="DNA-dir_Rpol_C_phage-type"/>
</dbReference>
<dbReference type="Gene3D" id="1.10.287.280">
    <property type="match status" value="1"/>
</dbReference>
<evidence type="ECO:0000256" key="2">
    <source>
        <dbReference type="ARBA" id="ARBA00012418"/>
    </source>
</evidence>
<feature type="domain" description="DNA-directed RNA polymerase N-terminal" evidence="9">
    <location>
        <begin position="6"/>
        <end position="288"/>
    </location>
</feature>
<evidence type="ECO:0000256" key="8">
    <source>
        <dbReference type="SAM" id="MobiDB-lite"/>
    </source>
</evidence>
<evidence type="ECO:0000313" key="10">
    <source>
        <dbReference type="EMBL" id="MFA0812213.1"/>
    </source>
</evidence>
<feature type="region of interest" description="Disordered" evidence="8">
    <location>
        <begin position="318"/>
        <end position="339"/>
    </location>
</feature>
<dbReference type="RefSeq" id="WP_371839849.1">
    <property type="nucleotide sequence ID" value="NZ_JBGMEK010000035.1"/>
</dbReference>
<comment type="catalytic activity">
    <reaction evidence="7">
        <text>RNA(n) + a ribonucleoside 5'-triphosphate = RNA(n+1) + diphosphate</text>
        <dbReference type="Rhea" id="RHEA:21248"/>
        <dbReference type="Rhea" id="RHEA-COMP:14527"/>
        <dbReference type="Rhea" id="RHEA-COMP:17342"/>
        <dbReference type="ChEBI" id="CHEBI:33019"/>
        <dbReference type="ChEBI" id="CHEBI:61557"/>
        <dbReference type="ChEBI" id="CHEBI:140395"/>
        <dbReference type="EC" id="2.7.7.6"/>
    </reaction>
</comment>
<dbReference type="PANTHER" id="PTHR10102:SF0">
    <property type="entry name" value="DNA-DIRECTED RNA POLYMERASE, MITOCHONDRIAL"/>
    <property type="match status" value="1"/>
</dbReference>
<keyword evidence="5 10" id="KW-0548">Nucleotidyltransferase</keyword>
<comment type="caution">
    <text evidence="10">The sequence shown here is derived from an EMBL/GenBank/DDBJ whole genome shotgun (WGS) entry which is preliminary data.</text>
</comment>
<evidence type="ECO:0000256" key="1">
    <source>
        <dbReference type="ARBA" id="ARBA00009493"/>
    </source>
</evidence>
<organism evidence="10 11">
    <name type="scientific">Microbulbifer epialgicus</name>
    <dbReference type="NCBI Taxonomy" id="393907"/>
    <lineage>
        <taxon>Bacteria</taxon>
        <taxon>Pseudomonadati</taxon>
        <taxon>Pseudomonadota</taxon>
        <taxon>Gammaproteobacteria</taxon>
        <taxon>Cellvibrionales</taxon>
        <taxon>Microbulbiferaceae</taxon>
        <taxon>Microbulbifer</taxon>
    </lineage>
</organism>
<evidence type="ECO:0000256" key="5">
    <source>
        <dbReference type="ARBA" id="ARBA00022695"/>
    </source>
</evidence>
<dbReference type="Pfam" id="PF14700">
    <property type="entry name" value="RPOL_N"/>
    <property type="match status" value="1"/>
</dbReference>
<gene>
    <name evidence="10" type="ORF">ACCI49_14965</name>
</gene>
<evidence type="ECO:0000256" key="6">
    <source>
        <dbReference type="ARBA" id="ARBA00023163"/>
    </source>
</evidence>
<evidence type="ECO:0000256" key="4">
    <source>
        <dbReference type="ARBA" id="ARBA00022679"/>
    </source>
</evidence>
<dbReference type="Proteomes" id="UP001569428">
    <property type="component" value="Unassembled WGS sequence"/>
</dbReference>
<dbReference type="InterPro" id="IPR037159">
    <property type="entry name" value="RNA_POL_N_sf"/>
</dbReference>
<dbReference type="PROSITE" id="PS00900">
    <property type="entry name" value="RNA_POL_PHAGE_1"/>
    <property type="match status" value="1"/>
</dbReference>
<dbReference type="SMART" id="SM01311">
    <property type="entry name" value="RPOL_N"/>
    <property type="match status" value="1"/>
</dbReference>
<dbReference type="PANTHER" id="PTHR10102">
    <property type="entry name" value="DNA-DIRECTED RNA POLYMERASE, MITOCHONDRIAL"/>
    <property type="match status" value="1"/>
</dbReference>
<comment type="similarity">
    <text evidence="1">Belongs to the phage and mitochondrial RNA polymerase family.</text>
</comment>
<evidence type="ECO:0000256" key="7">
    <source>
        <dbReference type="ARBA" id="ARBA00048552"/>
    </source>
</evidence>
<dbReference type="InterPro" id="IPR043502">
    <property type="entry name" value="DNA/RNA_pol_sf"/>
</dbReference>
<evidence type="ECO:0000313" key="11">
    <source>
        <dbReference type="Proteomes" id="UP001569428"/>
    </source>
</evidence>